<evidence type="ECO:0000313" key="3">
    <source>
        <dbReference type="Proteomes" id="UP000479000"/>
    </source>
</evidence>
<sequence length="140" mass="15330">MDRNYETMVKLAESLLDKRLKIMMRCRNGQIHFFMSFIAGHLQTRESCRIVSCSCKPGHLQNAKFFKKESERMSKGGGGPQPGGGSERETAAIAIRRETDGRRGGSVVRSGGGTGGGRGRASHTDGVGQRANKRQSFLAW</sequence>
<evidence type="ECO:0000256" key="1">
    <source>
        <dbReference type="SAM" id="MobiDB-lite"/>
    </source>
</evidence>
<dbReference type="Proteomes" id="UP000479000">
    <property type="component" value="Unassembled WGS sequence"/>
</dbReference>
<gene>
    <name evidence="2" type="ORF">NTEN_LOCUS2346</name>
</gene>
<feature type="compositionally biased region" description="Basic and acidic residues" evidence="1">
    <location>
        <begin position="86"/>
        <end position="103"/>
    </location>
</feature>
<reference evidence="2 3" key="1">
    <citation type="submission" date="2020-02" db="EMBL/GenBank/DDBJ databases">
        <authorList>
            <person name="Ferguson B K."/>
        </authorList>
    </citation>
    <scope>NUCLEOTIDE SEQUENCE [LARGE SCALE GENOMIC DNA]</scope>
</reference>
<proteinExistence type="predicted"/>
<protein>
    <submittedName>
        <fullName evidence="2">Uncharacterized protein</fullName>
    </submittedName>
</protein>
<feature type="compositionally biased region" description="Gly residues" evidence="1">
    <location>
        <begin position="110"/>
        <end position="119"/>
    </location>
</feature>
<keyword evidence="3" id="KW-1185">Reference proteome</keyword>
<evidence type="ECO:0000313" key="2">
    <source>
        <dbReference type="EMBL" id="CAA9995555.1"/>
    </source>
</evidence>
<feature type="compositionally biased region" description="Gly residues" evidence="1">
    <location>
        <begin position="75"/>
        <end position="85"/>
    </location>
</feature>
<feature type="region of interest" description="Disordered" evidence="1">
    <location>
        <begin position="67"/>
        <end position="140"/>
    </location>
</feature>
<dbReference type="EMBL" id="CADCXU010003592">
    <property type="protein sequence ID" value="CAA9995555.1"/>
    <property type="molecule type" value="Genomic_DNA"/>
</dbReference>
<dbReference type="AlphaFoldDB" id="A0A6H5G1F2"/>
<accession>A0A6H5G1F2</accession>
<feature type="non-terminal residue" evidence="2">
    <location>
        <position position="140"/>
    </location>
</feature>
<organism evidence="2 3">
    <name type="scientific">Nesidiocoris tenuis</name>
    <dbReference type="NCBI Taxonomy" id="355587"/>
    <lineage>
        <taxon>Eukaryota</taxon>
        <taxon>Metazoa</taxon>
        <taxon>Ecdysozoa</taxon>
        <taxon>Arthropoda</taxon>
        <taxon>Hexapoda</taxon>
        <taxon>Insecta</taxon>
        <taxon>Pterygota</taxon>
        <taxon>Neoptera</taxon>
        <taxon>Paraneoptera</taxon>
        <taxon>Hemiptera</taxon>
        <taxon>Heteroptera</taxon>
        <taxon>Panheteroptera</taxon>
        <taxon>Cimicomorpha</taxon>
        <taxon>Miridae</taxon>
        <taxon>Dicyphina</taxon>
        <taxon>Nesidiocoris</taxon>
    </lineage>
</organism>
<name>A0A6H5G1F2_9HEMI</name>